<reference evidence="3" key="1">
    <citation type="journal article" date="2014" name="Front. Microbiol.">
        <title>High frequency of phylogenetically diverse reductive dehalogenase-homologous genes in deep subseafloor sedimentary metagenomes.</title>
        <authorList>
            <person name="Kawai M."/>
            <person name="Futagami T."/>
            <person name="Toyoda A."/>
            <person name="Takaki Y."/>
            <person name="Nishi S."/>
            <person name="Hori S."/>
            <person name="Arai W."/>
            <person name="Tsubouchi T."/>
            <person name="Morono Y."/>
            <person name="Uchiyama I."/>
            <person name="Ito T."/>
            <person name="Fujiyama A."/>
            <person name="Inagaki F."/>
            <person name="Takami H."/>
        </authorList>
    </citation>
    <scope>NUCLEOTIDE SEQUENCE</scope>
    <source>
        <strain evidence="3">Expedition CK06-06</strain>
    </source>
</reference>
<feature type="transmembrane region" description="Helical" evidence="2">
    <location>
        <begin position="95"/>
        <end position="113"/>
    </location>
</feature>
<evidence type="ECO:0000256" key="2">
    <source>
        <dbReference type="SAM" id="Phobius"/>
    </source>
</evidence>
<protein>
    <submittedName>
        <fullName evidence="3">Uncharacterized protein</fullName>
    </submittedName>
</protein>
<comment type="similarity">
    <text evidence="1">Belongs to the enoyl-CoA hydratase/isomerase family.</text>
</comment>
<dbReference type="PANTHER" id="PTHR43802:SF1">
    <property type="entry name" value="IP11341P-RELATED"/>
    <property type="match status" value="1"/>
</dbReference>
<dbReference type="SUPFAM" id="SSF52096">
    <property type="entry name" value="ClpP/crotonase"/>
    <property type="match status" value="1"/>
</dbReference>
<comment type="caution">
    <text evidence="3">The sequence shown here is derived from an EMBL/GenBank/DDBJ whole genome shotgun (WGS) entry which is preliminary data.</text>
</comment>
<dbReference type="EMBL" id="BART01008644">
    <property type="protein sequence ID" value="GAG56084.1"/>
    <property type="molecule type" value="Genomic_DNA"/>
</dbReference>
<evidence type="ECO:0000313" key="3">
    <source>
        <dbReference type="EMBL" id="GAG56084.1"/>
    </source>
</evidence>
<keyword evidence="2" id="KW-0472">Membrane</keyword>
<keyword evidence="2" id="KW-1133">Transmembrane helix</keyword>
<proteinExistence type="inferred from homology"/>
<dbReference type="PANTHER" id="PTHR43802">
    <property type="entry name" value="ENOYL-COA HYDRATASE"/>
    <property type="match status" value="1"/>
</dbReference>
<accession>X0YJ40</accession>
<keyword evidence="2" id="KW-0812">Transmembrane</keyword>
<evidence type="ECO:0000256" key="1">
    <source>
        <dbReference type="ARBA" id="ARBA00005254"/>
    </source>
</evidence>
<dbReference type="InterPro" id="IPR029045">
    <property type="entry name" value="ClpP/crotonase-like_dom_sf"/>
</dbReference>
<organism evidence="3">
    <name type="scientific">marine sediment metagenome</name>
    <dbReference type="NCBI Taxonomy" id="412755"/>
    <lineage>
        <taxon>unclassified sequences</taxon>
        <taxon>metagenomes</taxon>
        <taxon>ecological metagenomes</taxon>
    </lineage>
</organism>
<name>X0YJ40_9ZZZZ</name>
<dbReference type="InterPro" id="IPR001753">
    <property type="entry name" value="Enoyl-CoA_hydra/iso"/>
</dbReference>
<sequence length="114" mass="13185">MKIGDQRVKRAHCVMSGASWLLPRLIDLARATEIILSGRQLDAFEAEKIGLVNKVYPLSEFKTKSKEFIESIAKLPTKCLGYNKKMLNFSQYNKLIALYIVRIPFRIVFYIIIF</sequence>
<dbReference type="AlphaFoldDB" id="X0YJ40"/>
<gene>
    <name evidence="3" type="ORF">S01H4_19383</name>
</gene>
<dbReference type="Pfam" id="PF00378">
    <property type="entry name" value="ECH_1"/>
    <property type="match status" value="1"/>
</dbReference>
<dbReference type="Gene3D" id="3.90.226.10">
    <property type="entry name" value="2-enoyl-CoA Hydratase, Chain A, domain 1"/>
    <property type="match status" value="1"/>
</dbReference>